<name>A0A2H0VC65_9BACT</name>
<dbReference type="PANTHER" id="PTHR30437">
    <property type="entry name" value="TRANSCRIPTION ELONGATION FACTOR GREA"/>
    <property type="match status" value="1"/>
</dbReference>
<dbReference type="PANTHER" id="PTHR30437:SF4">
    <property type="entry name" value="TRANSCRIPTION ELONGATION FACTOR GREA"/>
    <property type="match status" value="1"/>
</dbReference>
<reference evidence="13" key="1">
    <citation type="submission" date="2017-09" db="EMBL/GenBank/DDBJ databases">
        <title>Depth-based differentiation of microbial function through sediment-hosted aquifers and enrichment of novel symbionts in the deep terrestrial subsurface.</title>
        <authorList>
            <person name="Probst A.J."/>
            <person name="Ladd B."/>
            <person name="Jarett J.K."/>
            <person name="Geller-Mcgrath D.E."/>
            <person name="Sieber C.M.K."/>
            <person name="Emerson J.B."/>
            <person name="Anantharaman K."/>
            <person name="Thomas B.C."/>
            <person name="Malmstrom R."/>
            <person name="Stieglmeier M."/>
            <person name="Klingl A."/>
            <person name="Woyke T."/>
            <person name="Ryan C.M."/>
            <person name="Banfield J.F."/>
        </authorList>
    </citation>
    <scope>NUCLEOTIDE SEQUENCE [LARGE SCALE GENOMIC DNA]</scope>
</reference>
<evidence type="ECO:0000256" key="1">
    <source>
        <dbReference type="ARBA" id="ARBA00008213"/>
    </source>
</evidence>
<dbReference type="Proteomes" id="UP000230557">
    <property type="component" value="Unassembled WGS sequence"/>
</dbReference>
<dbReference type="SUPFAM" id="SSF54534">
    <property type="entry name" value="FKBP-like"/>
    <property type="match status" value="1"/>
</dbReference>
<evidence type="ECO:0000256" key="3">
    <source>
        <dbReference type="ARBA" id="ARBA00023015"/>
    </source>
</evidence>
<dbReference type="AlphaFoldDB" id="A0A2H0VC65"/>
<dbReference type="Pfam" id="PF01272">
    <property type="entry name" value="GreA_GreB"/>
    <property type="match status" value="1"/>
</dbReference>
<protein>
    <recommendedName>
        <fullName evidence="2 8">Transcription elongation factor GreA</fullName>
    </recommendedName>
    <alternativeName>
        <fullName evidence="7 8">Transcript cleavage factor GreA</fullName>
    </alternativeName>
</protein>
<proteinExistence type="inferred from homology"/>
<dbReference type="GO" id="GO:0003677">
    <property type="term" value="F:DNA binding"/>
    <property type="evidence" value="ECO:0007669"/>
    <property type="project" value="UniProtKB-UniRule"/>
</dbReference>
<dbReference type="InterPro" id="IPR023459">
    <property type="entry name" value="Tscrpt_elong_fac_GreA/B_fam"/>
</dbReference>
<dbReference type="InterPro" id="IPR006359">
    <property type="entry name" value="Tscrpt_elong_fac_GreA"/>
</dbReference>
<evidence type="ECO:0000259" key="10">
    <source>
        <dbReference type="Pfam" id="PF01272"/>
    </source>
</evidence>
<keyword evidence="12" id="KW-0251">Elongation factor</keyword>
<keyword evidence="4 8" id="KW-0238">DNA-binding</keyword>
<dbReference type="InterPro" id="IPR022691">
    <property type="entry name" value="Tscrpt_elong_fac_GreA/B_N"/>
</dbReference>
<evidence type="ECO:0000256" key="4">
    <source>
        <dbReference type="ARBA" id="ARBA00023125"/>
    </source>
</evidence>
<dbReference type="PROSITE" id="PS00829">
    <property type="entry name" value="GREAB_1"/>
    <property type="match status" value="1"/>
</dbReference>
<evidence type="ECO:0000256" key="5">
    <source>
        <dbReference type="ARBA" id="ARBA00023163"/>
    </source>
</evidence>
<evidence type="ECO:0000313" key="12">
    <source>
        <dbReference type="EMBL" id="PIR96708.1"/>
    </source>
</evidence>
<dbReference type="Gene3D" id="1.10.287.180">
    <property type="entry name" value="Transcription elongation factor, GreA/GreB, N-terminal domain"/>
    <property type="match status" value="1"/>
</dbReference>
<dbReference type="GO" id="GO:0032784">
    <property type="term" value="P:regulation of DNA-templated transcription elongation"/>
    <property type="evidence" value="ECO:0007669"/>
    <property type="project" value="UniProtKB-UniRule"/>
</dbReference>
<dbReference type="SUPFAM" id="SSF46557">
    <property type="entry name" value="GreA transcript cleavage protein, N-terminal domain"/>
    <property type="match status" value="1"/>
</dbReference>
<feature type="domain" description="Transcription elongation factor GreA/GreB N-terminal" evidence="11">
    <location>
        <begin position="6"/>
        <end position="75"/>
    </location>
</feature>
<evidence type="ECO:0000256" key="6">
    <source>
        <dbReference type="ARBA" id="ARBA00024916"/>
    </source>
</evidence>
<evidence type="ECO:0000259" key="11">
    <source>
        <dbReference type="Pfam" id="PF03449"/>
    </source>
</evidence>
<evidence type="ECO:0000256" key="9">
    <source>
        <dbReference type="RuleBase" id="RU000556"/>
    </source>
</evidence>
<dbReference type="EMBL" id="PFAJ01000068">
    <property type="protein sequence ID" value="PIR96708.1"/>
    <property type="molecule type" value="Genomic_DNA"/>
</dbReference>
<evidence type="ECO:0000313" key="13">
    <source>
        <dbReference type="Proteomes" id="UP000230557"/>
    </source>
</evidence>
<gene>
    <name evidence="8" type="primary">greA</name>
    <name evidence="12" type="ORF">COT91_05175</name>
</gene>
<dbReference type="InterPro" id="IPR036953">
    <property type="entry name" value="GreA/GreB_C_sf"/>
</dbReference>
<dbReference type="GO" id="GO:0006354">
    <property type="term" value="P:DNA-templated transcription elongation"/>
    <property type="evidence" value="ECO:0007669"/>
    <property type="project" value="TreeGrafter"/>
</dbReference>
<dbReference type="GO" id="GO:0070063">
    <property type="term" value="F:RNA polymerase binding"/>
    <property type="evidence" value="ECO:0007669"/>
    <property type="project" value="InterPro"/>
</dbReference>
<comment type="caution">
    <text evidence="12">The sequence shown here is derived from an EMBL/GenBank/DDBJ whole genome shotgun (WGS) entry which is preliminary data.</text>
</comment>
<dbReference type="NCBIfam" id="TIGR01462">
    <property type="entry name" value="greA"/>
    <property type="match status" value="1"/>
</dbReference>
<dbReference type="Gene3D" id="3.10.50.30">
    <property type="entry name" value="Transcription elongation factor, GreA/GreB, C-terminal domain"/>
    <property type="match status" value="1"/>
</dbReference>
<dbReference type="FunFam" id="1.10.287.180:FF:000001">
    <property type="entry name" value="Transcription elongation factor GreA"/>
    <property type="match status" value="1"/>
</dbReference>
<comment type="similarity">
    <text evidence="1 8 9">Belongs to the GreA/GreB family.</text>
</comment>
<evidence type="ECO:0000256" key="8">
    <source>
        <dbReference type="HAMAP-Rule" id="MF_00105"/>
    </source>
</evidence>
<keyword evidence="5 8" id="KW-0804">Transcription</keyword>
<dbReference type="NCBIfam" id="NF001263">
    <property type="entry name" value="PRK00226.1-4"/>
    <property type="match status" value="1"/>
</dbReference>
<accession>A0A2H0VC65</accession>
<evidence type="ECO:0000256" key="7">
    <source>
        <dbReference type="ARBA" id="ARBA00030776"/>
    </source>
</evidence>
<dbReference type="InterPro" id="IPR018151">
    <property type="entry name" value="TF_GreA/GreB_CS"/>
</dbReference>
<sequence length="153" mass="16899">MTQKHLLTKEGLEKFSKELENLVKVRRPEVIERIQEAVAHGDLSENADYAQAKEEQEMIESRVNQLEEILKNTDIITKDNKRGLVNVGSTVKVKIDGQVAEYSIVGSGEANPSAGKISNESLVGRQLIGLKVGEKAVIKTPAGEREYEVVELS</sequence>
<dbReference type="GO" id="GO:0003746">
    <property type="term" value="F:translation elongation factor activity"/>
    <property type="evidence" value="ECO:0007669"/>
    <property type="project" value="UniProtKB-KW"/>
</dbReference>
<dbReference type="PIRSF" id="PIRSF006092">
    <property type="entry name" value="GreA_GreB"/>
    <property type="match status" value="1"/>
</dbReference>
<evidence type="ECO:0000256" key="2">
    <source>
        <dbReference type="ARBA" id="ARBA00013729"/>
    </source>
</evidence>
<keyword evidence="12" id="KW-0648">Protein biosynthesis</keyword>
<dbReference type="HAMAP" id="MF_00105">
    <property type="entry name" value="GreA_GreB"/>
    <property type="match status" value="1"/>
</dbReference>
<dbReference type="Pfam" id="PF03449">
    <property type="entry name" value="GreA_GreB_N"/>
    <property type="match status" value="1"/>
</dbReference>
<keyword evidence="3 8" id="KW-0805">Transcription regulation</keyword>
<dbReference type="InterPro" id="IPR001437">
    <property type="entry name" value="Tscrpt_elong_fac_GreA/B_C"/>
</dbReference>
<dbReference type="InterPro" id="IPR028624">
    <property type="entry name" value="Tscrpt_elong_fac_GreA/B"/>
</dbReference>
<feature type="domain" description="Transcription elongation factor GreA/GreB C-terminal" evidence="10">
    <location>
        <begin position="83"/>
        <end position="152"/>
    </location>
</feature>
<dbReference type="InterPro" id="IPR036805">
    <property type="entry name" value="Tscrpt_elong_fac_GreA/B_N_sf"/>
</dbReference>
<organism evidence="12 13">
    <name type="scientific">Candidatus Doudnabacteria bacterium CG10_big_fil_rev_8_21_14_0_10_41_10</name>
    <dbReference type="NCBI Taxonomy" id="1974551"/>
    <lineage>
        <taxon>Bacteria</taxon>
        <taxon>Candidatus Doudnaibacteriota</taxon>
    </lineage>
</organism>
<comment type="function">
    <text evidence="6 8 9">Necessary for efficient RNA polymerase transcription elongation past template-encoded arresting sites. The arresting sites in DNA have the property of trapping a certain fraction of elongating RNA polymerases that pass through, resulting in locked ternary complexes. Cleavage of the nascent transcript by cleavage factors such as GreA or GreB allows the resumption of elongation from the new 3'terminus. GreA releases sequences of 2 to 3 nucleotides.</text>
</comment>